<sequence length="84" mass="9063">MNPQKPAAVLAGKRIFLIPAPGFSDSQKIYAFGVGKRWPLWERFFGLFWSKPPETLGQKGTIPPGHGSAQGKENPSGKGLQGSL</sequence>
<evidence type="ECO:0000313" key="3">
    <source>
        <dbReference type="Proteomes" id="UP000177583"/>
    </source>
</evidence>
<evidence type="ECO:0000313" key="2">
    <source>
        <dbReference type="EMBL" id="OGG98871.1"/>
    </source>
</evidence>
<gene>
    <name evidence="2" type="ORF">A2557_13280</name>
</gene>
<dbReference type="Proteomes" id="UP000177583">
    <property type="component" value="Unassembled WGS sequence"/>
</dbReference>
<feature type="region of interest" description="Disordered" evidence="1">
    <location>
        <begin position="56"/>
        <end position="84"/>
    </location>
</feature>
<dbReference type="EMBL" id="MFNF01000066">
    <property type="protein sequence ID" value="OGG98871.1"/>
    <property type="molecule type" value="Genomic_DNA"/>
</dbReference>
<name>A0A1F6GL81_9PROT</name>
<evidence type="ECO:0000256" key="1">
    <source>
        <dbReference type="SAM" id="MobiDB-lite"/>
    </source>
</evidence>
<protein>
    <submittedName>
        <fullName evidence="2">Uncharacterized protein</fullName>
    </submittedName>
</protein>
<dbReference type="AlphaFoldDB" id="A0A1F6GL81"/>
<organism evidence="2 3">
    <name type="scientific">Candidatus Lambdaproteobacteria bacterium RIFOXYD2_FULL_56_26</name>
    <dbReference type="NCBI Taxonomy" id="1817773"/>
    <lineage>
        <taxon>Bacteria</taxon>
        <taxon>Pseudomonadati</taxon>
        <taxon>Pseudomonadota</taxon>
        <taxon>Candidatus Lambdaproteobacteria</taxon>
    </lineage>
</organism>
<proteinExistence type="predicted"/>
<accession>A0A1F6GL81</accession>
<comment type="caution">
    <text evidence="2">The sequence shown here is derived from an EMBL/GenBank/DDBJ whole genome shotgun (WGS) entry which is preliminary data.</text>
</comment>
<reference evidence="2 3" key="1">
    <citation type="journal article" date="2016" name="Nat. Commun.">
        <title>Thousands of microbial genomes shed light on interconnected biogeochemical processes in an aquifer system.</title>
        <authorList>
            <person name="Anantharaman K."/>
            <person name="Brown C.T."/>
            <person name="Hug L.A."/>
            <person name="Sharon I."/>
            <person name="Castelle C.J."/>
            <person name="Probst A.J."/>
            <person name="Thomas B.C."/>
            <person name="Singh A."/>
            <person name="Wilkins M.J."/>
            <person name="Karaoz U."/>
            <person name="Brodie E.L."/>
            <person name="Williams K.H."/>
            <person name="Hubbard S.S."/>
            <person name="Banfield J.F."/>
        </authorList>
    </citation>
    <scope>NUCLEOTIDE SEQUENCE [LARGE SCALE GENOMIC DNA]</scope>
</reference>